<organism evidence="3 4">
    <name type="scientific">Vibrio paracholerae</name>
    <dbReference type="NCBI Taxonomy" id="650003"/>
    <lineage>
        <taxon>Bacteria</taxon>
        <taxon>Pseudomonadati</taxon>
        <taxon>Pseudomonadota</taxon>
        <taxon>Gammaproteobacteria</taxon>
        <taxon>Vibrionales</taxon>
        <taxon>Vibrionaceae</taxon>
        <taxon>Vibrio</taxon>
    </lineage>
</organism>
<feature type="domain" description="SCP2" evidence="2">
    <location>
        <begin position="21"/>
        <end position="117"/>
    </location>
</feature>
<evidence type="ECO:0000313" key="3">
    <source>
        <dbReference type="EMBL" id="RBM64152.1"/>
    </source>
</evidence>
<dbReference type="GO" id="GO:0005737">
    <property type="term" value="C:cytoplasm"/>
    <property type="evidence" value="ECO:0007669"/>
    <property type="project" value="UniProtKB-SubCell"/>
</dbReference>
<proteinExistence type="inferred from homology"/>
<comment type="similarity">
    <text evidence="1">Belongs to the UbiJ family.</text>
</comment>
<name>A0ABD7FSB4_9VIBR</name>
<dbReference type="HAMAP" id="MF_02215">
    <property type="entry name" value="UbiJ"/>
    <property type="match status" value="1"/>
</dbReference>
<gene>
    <name evidence="1" type="primary">ubiJ</name>
    <name evidence="3" type="ORF">DLR72_15070</name>
</gene>
<evidence type="ECO:0000256" key="1">
    <source>
        <dbReference type="HAMAP-Rule" id="MF_02215"/>
    </source>
</evidence>
<dbReference type="SUPFAM" id="SSF55718">
    <property type="entry name" value="SCP-like"/>
    <property type="match status" value="1"/>
</dbReference>
<keyword evidence="1" id="KW-0831">Ubiquinone biosynthesis</keyword>
<evidence type="ECO:0000313" key="4">
    <source>
        <dbReference type="Proteomes" id="UP000252199"/>
    </source>
</evidence>
<evidence type="ECO:0000259" key="2">
    <source>
        <dbReference type="Pfam" id="PF02036"/>
    </source>
</evidence>
<dbReference type="AlphaFoldDB" id="A0ABD7FSB4"/>
<dbReference type="Proteomes" id="UP000252199">
    <property type="component" value="Unassembled WGS sequence"/>
</dbReference>
<dbReference type="Pfam" id="PF02036">
    <property type="entry name" value="SCP2"/>
    <property type="match status" value="1"/>
</dbReference>
<reference evidence="3 4" key="1">
    <citation type="submission" date="2018-06" db="EMBL/GenBank/DDBJ databases">
        <title>Draft genome sequences of nine Vibrio sp. clinical isolates from across the United States representing the closest known relative of Vibrio cholerae.</title>
        <authorList>
            <person name="Islam M.T."/>
            <person name="Liang K."/>
            <person name="Im M.S."/>
            <person name="Winkjer J."/>
            <person name="Busby S."/>
            <person name="Batra D."/>
            <person name="Rowe L."/>
            <person name="Tarr C.L."/>
            <person name="Boucher Y."/>
        </authorList>
    </citation>
    <scope>NUCLEOTIDE SEQUENCE [LARGE SCALE GENOMIC DNA]</scope>
    <source>
        <strain evidence="3 4">2017V-1110</strain>
    </source>
</reference>
<comment type="pathway">
    <text evidence="1">Cofactor biosynthesis; ubiquinone biosynthesis.</text>
</comment>
<keyword evidence="1" id="KW-0963">Cytoplasm</keyword>
<dbReference type="InterPro" id="IPR003033">
    <property type="entry name" value="SCP2_sterol-bd_dom"/>
</dbReference>
<dbReference type="InterPro" id="IPR038989">
    <property type="entry name" value="UbiJ"/>
</dbReference>
<accession>A0ABD7FSB4</accession>
<comment type="function">
    <text evidence="1">Required for ubiquinone (coenzyme Q) biosynthesis. Binds hydrophobic ubiquinone biosynthetic intermediates via its SCP2 domain and is essential for the stability of the Ubi complex. May constitute a docking platform where Ubi enzymes assemble and access their SCP2-bound polyprenyl substrates.</text>
</comment>
<dbReference type="PANTHER" id="PTHR38693:SF1">
    <property type="entry name" value="UBIQUINONE BIOSYNTHESIS ACCESSORY FACTOR UBIJ"/>
    <property type="match status" value="1"/>
</dbReference>
<dbReference type="InterPro" id="IPR036527">
    <property type="entry name" value="SCP2_sterol-bd_dom_sf"/>
</dbReference>
<protein>
    <recommendedName>
        <fullName evidence="1">Ubiquinone biosynthesis accessory factor UbiJ</fullName>
    </recommendedName>
</protein>
<dbReference type="PANTHER" id="PTHR38693">
    <property type="entry name" value="UBIQUINONE BIOSYNTHESIS PROTEIN UBIJ"/>
    <property type="match status" value="1"/>
</dbReference>
<comment type="caution">
    <text evidence="3">The sequence shown here is derived from an EMBL/GenBank/DDBJ whole genome shotgun (WGS) entry which is preliminary data.</text>
</comment>
<sequence>MSLLATMPLSPLLTAVIETTLNTLINDDPALGRKLLRLKGKVISLHLRELNQSLTFVFSQRIDVMTDFEGQPDCYLALNLSILPQLREQANITQLIKQDKLELEGDIQLAQKFSELMTDCKPDVEEWLSRITGDVVAHTVVHGVKSIAGALKQQAHKHQNHLAQVLTEEWRIAPPPLEIAYFCDQVDDVKSHAARLEARLNQLLEKA</sequence>
<comment type="subcellular location">
    <subcellularLocation>
        <location evidence="1">Cytoplasm</location>
    </subcellularLocation>
</comment>
<dbReference type="EMBL" id="QKKU01000098">
    <property type="protein sequence ID" value="RBM64152.1"/>
    <property type="molecule type" value="Genomic_DNA"/>
</dbReference>
<dbReference type="GO" id="GO:0006744">
    <property type="term" value="P:ubiquinone biosynthetic process"/>
    <property type="evidence" value="ECO:0007669"/>
    <property type="project" value="UniProtKB-UniRule"/>
</dbReference>